<protein>
    <submittedName>
        <fullName evidence="1">Uncharacterized protein</fullName>
    </submittedName>
</protein>
<gene>
    <name evidence="1" type="ORF">TeGR_g2796</name>
</gene>
<keyword evidence="2" id="KW-1185">Reference proteome</keyword>
<evidence type="ECO:0000313" key="1">
    <source>
        <dbReference type="EMBL" id="GMI21920.1"/>
    </source>
</evidence>
<evidence type="ECO:0000313" key="2">
    <source>
        <dbReference type="Proteomes" id="UP001165060"/>
    </source>
</evidence>
<reference evidence="1 2" key="1">
    <citation type="journal article" date="2023" name="Commun. Biol.">
        <title>Genome analysis of Parmales, the sister group of diatoms, reveals the evolutionary specialization of diatoms from phago-mixotrophs to photoautotrophs.</title>
        <authorList>
            <person name="Ban H."/>
            <person name="Sato S."/>
            <person name="Yoshikawa S."/>
            <person name="Yamada K."/>
            <person name="Nakamura Y."/>
            <person name="Ichinomiya M."/>
            <person name="Sato N."/>
            <person name="Blanc-Mathieu R."/>
            <person name="Endo H."/>
            <person name="Kuwata A."/>
            <person name="Ogata H."/>
        </authorList>
    </citation>
    <scope>NUCLEOTIDE SEQUENCE [LARGE SCALE GENOMIC DNA]</scope>
</reference>
<proteinExistence type="predicted"/>
<dbReference type="Proteomes" id="UP001165060">
    <property type="component" value="Unassembled WGS sequence"/>
</dbReference>
<sequence length="129" mass="13419">MPPPPSFPREGAGQFSALATELFAPTPDPSLPPPPFAFRYPSSTPPASASYASPGLRASVAALSLDPPSFCGHVEGGGLEGPFLLTPETLELLDPPRAYDLSCLRFLGGAHAELSRFLLSFLSAASLPP</sequence>
<accession>A0ABQ6M8Y9</accession>
<dbReference type="EMBL" id="BRYB01002571">
    <property type="protein sequence ID" value="GMI21920.1"/>
    <property type="molecule type" value="Genomic_DNA"/>
</dbReference>
<name>A0ABQ6M8Y9_9STRA</name>
<organism evidence="1 2">
    <name type="scientific">Tetraparma gracilis</name>
    <dbReference type="NCBI Taxonomy" id="2962635"/>
    <lineage>
        <taxon>Eukaryota</taxon>
        <taxon>Sar</taxon>
        <taxon>Stramenopiles</taxon>
        <taxon>Ochrophyta</taxon>
        <taxon>Bolidophyceae</taxon>
        <taxon>Parmales</taxon>
        <taxon>Triparmaceae</taxon>
        <taxon>Tetraparma</taxon>
    </lineage>
</organism>
<feature type="non-terminal residue" evidence="1">
    <location>
        <position position="129"/>
    </location>
</feature>
<comment type="caution">
    <text evidence="1">The sequence shown here is derived from an EMBL/GenBank/DDBJ whole genome shotgun (WGS) entry which is preliminary data.</text>
</comment>